<accession>A0ABU5KA96</accession>
<dbReference type="InterPro" id="IPR021798">
    <property type="entry name" value="AftD_N"/>
</dbReference>
<feature type="transmembrane region" description="Helical" evidence="2">
    <location>
        <begin position="217"/>
        <end position="237"/>
    </location>
</feature>
<protein>
    <submittedName>
        <fullName evidence="6">Alpha-(1-&gt;3)-arabinofuranosyltransferase family protein</fullName>
    </submittedName>
</protein>
<feature type="domain" description="Arabinofuranosyltransferase D third carbohydrate binding module" evidence="5">
    <location>
        <begin position="888"/>
        <end position="1025"/>
    </location>
</feature>
<dbReference type="Proteomes" id="UP001291999">
    <property type="component" value="Unassembled WGS sequence"/>
</dbReference>
<feature type="chain" id="PRO_5045217093" evidence="3">
    <location>
        <begin position="28"/>
        <end position="1243"/>
    </location>
</feature>
<dbReference type="RefSeq" id="WP_322424095.1">
    <property type="nucleotide sequence ID" value="NZ_JAXQPW010000002.1"/>
</dbReference>
<evidence type="ECO:0000313" key="7">
    <source>
        <dbReference type="Proteomes" id="UP001291999"/>
    </source>
</evidence>
<dbReference type="InterPro" id="IPR008979">
    <property type="entry name" value="Galactose-bd-like_sf"/>
</dbReference>
<feature type="transmembrane region" description="Helical" evidence="2">
    <location>
        <begin position="1194"/>
        <end position="1214"/>
    </location>
</feature>
<reference evidence="6 7" key="1">
    <citation type="submission" date="2023-11" db="EMBL/GenBank/DDBJ databases">
        <title>Novel species in genus Nocardioides.</title>
        <authorList>
            <person name="Zhou H."/>
        </authorList>
    </citation>
    <scope>NUCLEOTIDE SEQUENCE [LARGE SCALE GENOMIC DNA]</scope>
    <source>
        <strain evidence="6 7">S-58</strain>
    </source>
</reference>
<keyword evidence="2" id="KW-1133">Transmembrane helix</keyword>
<evidence type="ECO:0000259" key="4">
    <source>
        <dbReference type="Pfam" id="PF11847"/>
    </source>
</evidence>
<feature type="region of interest" description="Disordered" evidence="1">
    <location>
        <begin position="1220"/>
        <end position="1243"/>
    </location>
</feature>
<keyword evidence="7" id="KW-1185">Reference proteome</keyword>
<keyword evidence="3" id="KW-0732">Signal</keyword>
<gene>
    <name evidence="6" type="ORF">SFC79_09040</name>
</gene>
<comment type="caution">
    <text evidence="6">The sequence shown here is derived from an EMBL/GenBank/DDBJ whole genome shotgun (WGS) entry which is preliminary data.</text>
</comment>
<feature type="compositionally biased region" description="Basic and acidic residues" evidence="1">
    <location>
        <begin position="611"/>
        <end position="621"/>
    </location>
</feature>
<feature type="transmembrane region" description="Helical" evidence="2">
    <location>
        <begin position="295"/>
        <end position="314"/>
    </location>
</feature>
<sequence>MTVAGVRTLVVAVLAAAVAVRISGAQAVTGAYARVAADPTASLRSAADGWSVSGTLGDATAQGLRDLPLAVWSWLADLVGAPASVARTGWCVLVLVLAVVGAVRLGRACSGRTSTQRRHGTVDEPWSPWVAAALYACGPLLVTTVLHAPGDGLVVALLPWVLVPLVGRDVGWRPAAGSAAWLGLAGVGSPPWALVALLAGLVSAAVTSRHAGGARQLLRWSLLAAASSAWWLAAYAWEVAHAVEVTGLVASPSALALGETLGLPSAEPLWLVLLAFAPAVVAVAALVLRVGTELVLVGALLGTSLVAAVVGMASDGWPSWLPVPASSATATDSVPAPWVAVLVWVALAGLVAWSPLVEHLGSRSPAGVAGPWTRRTGAAVAGLTVLGLVSVAGPVLAVQERTSERADIDRAQWAEVARWSATAPPGRVLVLPAVADGRVDPVVAQALVDRPWVARDTVPLSGAAATAALDDAVGRLERGLDGPGTAAALRHLGISYVLLRNDVTAAVDRERPVGLVRHALSRQGASRVAVVEAAGEAPAGLVDLGVHDPGGTIEIWALDEAADGSVHAGAPVSVLGDSGVVGDLADAGLEPEQALVLGRGPDGTSDAVSDSARRRDVDQRVASDPFGPVVGGDEPWTAVPAGAARTPTASRGLSGADEVRASSSAADLDGHRRLTGAVPAAAVDGNGFTAWQSRRGAVVGEWWEIAFDGTTDLADASLQVVQNAFASHLVSRVVLQSDDGSTEVDVPADGLVPLAAVGRTDRLRVVATGVTGTASGDSSFAIAELSVPGLEVEEELVVAGGATDAWVLAARPPSFATCVPSYPVGGADDPAVSETVCSRAVGVDGPDSGSLARVVASEGSVQVGGRVWLRAADSAESRALADRLARPSVTATGSSVASPDLVGDAQAAADGDPSTAWRPAPEDAAPTLALSWDRPTRVTGLRVTTAGRELASPPSRVVVGFDEGTDPVAAEIGDDGVVRLPPVRTRSVSVIFGADQPVGSVDSVTGATVAVPMALSEVEVIGGPDTEYDADRSEELGCGSGPDVTVDGETYETAVRVSARQLVEASLVTARLCEEPTVPAGEARVSVEASFSWTPVGLVLAPPDGFLGDVAELGSSVDAPASLPAGVIAVDPDGRSVEVDGPSTVALAVPAGTGWSAVADGAELPTLTVDGWAQAWQVPEGAERVSLRYSSVEVLRVAAGAGAFGWLLVLAVALDLRPRRRRPSPAAPDQRRDQAMVGRSTHA</sequence>
<keyword evidence="2" id="KW-0812">Transmembrane</keyword>
<feature type="transmembrane region" description="Helical" evidence="2">
    <location>
        <begin position="269"/>
        <end position="288"/>
    </location>
</feature>
<dbReference type="Gene3D" id="2.60.120.260">
    <property type="entry name" value="Galactose-binding domain-like"/>
    <property type="match status" value="1"/>
</dbReference>
<feature type="transmembrane region" description="Helical" evidence="2">
    <location>
        <begin position="377"/>
        <end position="397"/>
    </location>
</feature>
<feature type="transmembrane region" description="Helical" evidence="2">
    <location>
        <begin position="334"/>
        <end position="356"/>
    </location>
</feature>
<proteinExistence type="predicted"/>
<dbReference type="SUPFAM" id="SSF49785">
    <property type="entry name" value="Galactose-binding domain-like"/>
    <property type="match status" value="1"/>
</dbReference>
<feature type="transmembrane region" description="Helical" evidence="2">
    <location>
        <begin position="85"/>
        <end position="105"/>
    </location>
</feature>
<evidence type="ECO:0000313" key="6">
    <source>
        <dbReference type="EMBL" id="MDZ5661904.1"/>
    </source>
</evidence>
<dbReference type="InterPro" id="IPR056997">
    <property type="entry name" value="CBM_AftD"/>
</dbReference>
<dbReference type="Pfam" id="PF24607">
    <property type="entry name" value="CBM_AftD"/>
    <property type="match status" value="1"/>
</dbReference>
<feature type="domain" description="Alpha-(1-&gt;3)-arabinofuranosyltransferase N-terminal GT-C" evidence="4">
    <location>
        <begin position="28"/>
        <end position="234"/>
    </location>
</feature>
<dbReference type="EMBL" id="JAXQPW010000002">
    <property type="protein sequence ID" value="MDZ5661904.1"/>
    <property type="molecule type" value="Genomic_DNA"/>
</dbReference>
<feature type="domain" description="Alpha-(1-&gt;3)-arabinofuranosyltransferase N-terminal GT-C" evidence="4">
    <location>
        <begin position="368"/>
        <end position="618"/>
    </location>
</feature>
<name>A0ABU5KA96_9ACTN</name>
<evidence type="ECO:0000259" key="5">
    <source>
        <dbReference type="Pfam" id="PF24607"/>
    </source>
</evidence>
<feature type="signal peptide" evidence="3">
    <location>
        <begin position="1"/>
        <end position="27"/>
    </location>
</feature>
<feature type="region of interest" description="Disordered" evidence="1">
    <location>
        <begin position="881"/>
        <end position="920"/>
    </location>
</feature>
<dbReference type="Pfam" id="PF11847">
    <property type="entry name" value="GT-C_AftD"/>
    <property type="match status" value="2"/>
</dbReference>
<feature type="transmembrane region" description="Helical" evidence="2">
    <location>
        <begin position="126"/>
        <end position="148"/>
    </location>
</feature>
<evidence type="ECO:0000256" key="2">
    <source>
        <dbReference type="SAM" id="Phobius"/>
    </source>
</evidence>
<organism evidence="6 7">
    <name type="scientific">Nocardioides renjunii</name>
    <dbReference type="NCBI Taxonomy" id="3095075"/>
    <lineage>
        <taxon>Bacteria</taxon>
        <taxon>Bacillati</taxon>
        <taxon>Actinomycetota</taxon>
        <taxon>Actinomycetes</taxon>
        <taxon>Propionibacteriales</taxon>
        <taxon>Nocardioidaceae</taxon>
        <taxon>Nocardioides</taxon>
    </lineage>
</organism>
<feature type="region of interest" description="Disordered" evidence="1">
    <location>
        <begin position="596"/>
        <end position="635"/>
    </location>
</feature>
<evidence type="ECO:0000256" key="1">
    <source>
        <dbReference type="SAM" id="MobiDB-lite"/>
    </source>
</evidence>
<evidence type="ECO:0000256" key="3">
    <source>
        <dbReference type="SAM" id="SignalP"/>
    </source>
</evidence>
<keyword evidence="2" id="KW-0472">Membrane</keyword>
<feature type="transmembrane region" description="Helical" evidence="2">
    <location>
        <begin position="179"/>
        <end position="205"/>
    </location>
</feature>